<feature type="compositionally biased region" description="Basic and acidic residues" evidence="9">
    <location>
        <begin position="1887"/>
        <end position="1908"/>
    </location>
</feature>
<comment type="caution">
    <text evidence="10">The sequence shown here is derived from an EMBL/GenBank/DDBJ whole genome shotgun (WGS) entry which is preliminary data.</text>
</comment>
<dbReference type="EMBL" id="JARAKH010000012">
    <property type="protein sequence ID" value="KAK8398775.1"/>
    <property type="molecule type" value="Genomic_DNA"/>
</dbReference>
<dbReference type="GO" id="GO:0003341">
    <property type="term" value="P:cilium movement"/>
    <property type="evidence" value="ECO:0007669"/>
    <property type="project" value="UniProtKB-ARBA"/>
</dbReference>
<evidence type="ECO:0000256" key="1">
    <source>
        <dbReference type="ARBA" id="ARBA00004430"/>
    </source>
</evidence>
<reference evidence="10 11" key="1">
    <citation type="submission" date="2023-03" db="EMBL/GenBank/DDBJ databases">
        <title>High-quality genome of Scylla paramamosain provides insights in environmental adaptation.</title>
        <authorList>
            <person name="Zhang L."/>
        </authorList>
    </citation>
    <scope>NUCLEOTIDE SEQUENCE [LARGE SCALE GENOMIC DNA]</scope>
    <source>
        <strain evidence="10">LZ_2023a</strain>
        <tissue evidence="10">Muscle</tissue>
    </source>
</reference>
<organism evidence="10 11">
    <name type="scientific">Scylla paramamosain</name>
    <name type="common">Mud crab</name>
    <dbReference type="NCBI Taxonomy" id="85552"/>
    <lineage>
        <taxon>Eukaryota</taxon>
        <taxon>Metazoa</taxon>
        <taxon>Ecdysozoa</taxon>
        <taxon>Arthropoda</taxon>
        <taxon>Crustacea</taxon>
        <taxon>Multicrustacea</taxon>
        <taxon>Malacostraca</taxon>
        <taxon>Eumalacostraca</taxon>
        <taxon>Eucarida</taxon>
        <taxon>Decapoda</taxon>
        <taxon>Pleocyemata</taxon>
        <taxon>Brachyura</taxon>
        <taxon>Eubrachyura</taxon>
        <taxon>Portunoidea</taxon>
        <taxon>Portunidae</taxon>
        <taxon>Portuninae</taxon>
        <taxon>Scylla</taxon>
    </lineage>
</organism>
<feature type="compositionally biased region" description="Low complexity" evidence="9">
    <location>
        <begin position="1253"/>
        <end position="1286"/>
    </location>
</feature>
<feature type="region of interest" description="Disordered" evidence="9">
    <location>
        <begin position="992"/>
        <end position="1012"/>
    </location>
</feature>
<dbReference type="PANTHER" id="PTHR14885">
    <property type="entry name" value="CILIA- AND FLAGELLA-ASSOCIATED PROTEIN 43-RELATED"/>
    <property type="match status" value="1"/>
</dbReference>
<feature type="region of interest" description="Disordered" evidence="9">
    <location>
        <begin position="917"/>
        <end position="975"/>
    </location>
</feature>
<evidence type="ECO:0000313" key="11">
    <source>
        <dbReference type="Proteomes" id="UP001487740"/>
    </source>
</evidence>
<evidence type="ECO:0000313" key="10">
    <source>
        <dbReference type="EMBL" id="KAK8398775.1"/>
    </source>
</evidence>
<evidence type="ECO:0000256" key="3">
    <source>
        <dbReference type="ARBA" id="ARBA00022574"/>
    </source>
</evidence>
<evidence type="ECO:0000256" key="5">
    <source>
        <dbReference type="ARBA" id="ARBA00023054"/>
    </source>
</evidence>
<dbReference type="InterPro" id="IPR015943">
    <property type="entry name" value="WD40/YVTN_repeat-like_dom_sf"/>
</dbReference>
<dbReference type="InterPro" id="IPR036322">
    <property type="entry name" value="WD40_repeat_dom_sf"/>
</dbReference>
<keyword evidence="11" id="KW-1185">Reference proteome</keyword>
<feature type="compositionally biased region" description="Low complexity" evidence="9">
    <location>
        <begin position="1188"/>
        <end position="1199"/>
    </location>
</feature>
<feature type="region of interest" description="Disordered" evidence="9">
    <location>
        <begin position="1850"/>
        <end position="1931"/>
    </location>
</feature>
<gene>
    <name evidence="10" type="ORF">O3P69_004103</name>
</gene>
<keyword evidence="3" id="KW-0853">WD repeat</keyword>
<protein>
    <submittedName>
        <fullName evidence="10">Uncharacterized protein</fullName>
    </submittedName>
</protein>
<accession>A0AAW0UIW5</accession>
<dbReference type="PANTHER" id="PTHR14885:SF3">
    <property type="entry name" value="CILIA- AND FLAGELLA-ASSOCIATED PROTEIN 44"/>
    <property type="match status" value="1"/>
</dbReference>
<keyword evidence="7" id="KW-0966">Cell projection</keyword>
<dbReference type="Proteomes" id="UP001487740">
    <property type="component" value="Unassembled WGS sequence"/>
</dbReference>
<feature type="compositionally biased region" description="Pro residues" evidence="9">
    <location>
        <begin position="1857"/>
        <end position="1871"/>
    </location>
</feature>
<name>A0AAW0UIW5_SCYPA</name>
<feature type="compositionally biased region" description="Basic and acidic residues" evidence="9">
    <location>
        <begin position="1044"/>
        <end position="1073"/>
    </location>
</feature>
<evidence type="ECO:0000256" key="2">
    <source>
        <dbReference type="ARBA" id="ARBA00022490"/>
    </source>
</evidence>
<evidence type="ECO:0000256" key="7">
    <source>
        <dbReference type="ARBA" id="ARBA00023273"/>
    </source>
</evidence>
<feature type="coiled-coil region" evidence="8">
    <location>
        <begin position="1822"/>
        <end position="1849"/>
    </location>
</feature>
<dbReference type="SUPFAM" id="SSF50978">
    <property type="entry name" value="WD40 repeat-like"/>
    <property type="match status" value="1"/>
</dbReference>
<proteinExistence type="predicted"/>
<keyword evidence="5 8" id="KW-0175">Coiled coil</keyword>
<feature type="region of interest" description="Disordered" evidence="9">
    <location>
        <begin position="1458"/>
        <end position="1523"/>
    </location>
</feature>
<keyword evidence="4" id="KW-0677">Repeat</keyword>
<dbReference type="Gene3D" id="2.130.10.10">
    <property type="entry name" value="YVTN repeat-like/Quinoprotein amine dehydrogenase"/>
    <property type="match status" value="1"/>
</dbReference>
<evidence type="ECO:0000256" key="6">
    <source>
        <dbReference type="ARBA" id="ARBA00023212"/>
    </source>
</evidence>
<feature type="compositionally biased region" description="Low complexity" evidence="9">
    <location>
        <begin position="1918"/>
        <end position="1931"/>
    </location>
</feature>
<evidence type="ECO:0000256" key="9">
    <source>
        <dbReference type="SAM" id="MobiDB-lite"/>
    </source>
</evidence>
<dbReference type="GO" id="GO:0005930">
    <property type="term" value="C:axoneme"/>
    <property type="evidence" value="ECO:0007669"/>
    <property type="project" value="UniProtKB-SubCell"/>
</dbReference>
<feature type="region of interest" description="Disordered" evidence="9">
    <location>
        <begin position="1170"/>
        <end position="1312"/>
    </location>
</feature>
<evidence type="ECO:0000256" key="4">
    <source>
        <dbReference type="ARBA" id="ARBA00022737"/>
    </source>
</evidence>
<evidence type="ECO:0000256" key="8">
    <source>
        <dbReference type="SAM" id="Coils"/>
    </source>
</evidence>
<feature type="compositionally biased region" description="Low complexity" evidence="9">
    <location>
        <begin position="1468"/>
        <end position="1478"/>
    </location>
</feature>
<feature type="coiled-coil region" evidence="8">
    <location>
        <begin position="1683"/>
        <end position="1717"/>
    </location>
</feature>
<feature type="compositionally biased region" description="Gly residues" evidence="9">
    <location>
        <begin position="1509"/>
        <end position="1521"/>
    </location>
</feature>
<feature type="coiled-coil region" evidence="8">
    <location>
        <begin position="1757"/>
        <end position="1791"/>
    </location>
</feature>
<feature type="coiled-coil region" evidence="8">
    <location>
        <begin position="1400"/>
        <end position="1427"/>
    </location>
</feature>
<feature type="region of interest" description="Disordered" evidence="9">
    <location>
        <begin position="1044"/>
        <end position="1075"/>
    </location>
</feature>
<feature type="compositionally biased region" description="Low complexity" evidence="9">
    <location>
        <begin position="1872"/>
        <end position="1886"/>
    </location>
</feature>
<sequence>MDGWHPSTQYIHTPPFNRLDAFEVSRCGRHLVLAGRVAGGEGMLVRREWPLKTSAPSHVILRGHIVHHMEFNNEGNHLGVLSTTATSSTTIQEERQTQLVLSVWRWPTLSNGSADMSIGGSEGLPAQPQQVVATILDQVKAEQVTRLSLGRGLPSREVTVMLAVGEEVQVWRLQEGPLGPQLISTTIGFGLLAPDSIFTMWCLTPDAYALGVGSGWVVVGVGGEVVARLGGGAAGPCHSGPLTDLHLHTSHLYTVGGDGWLRVWEAEMVEEAALKTTRGMREVEGWFEAGMKTSWLQLVRELPVHNGPGFPVTLTPAPLSTPVWIVQTTTGVIYGVWAGEWSAHVLHQGPSERVTGVALSPTTSHHHQLLAATTHQHYLLVAALPQANTEESLEQEDSTVQAVTTLAQARVEGIPSCVTWATCQVTRDDDLVVIGLEDGSVNVFLLHLAPKTFEKRLTLIQVERPHECRIQHISTTKETEPRGKGGEGTPPILVTSADDCRLFLFRLTRGAKLTKLEPIGFHQLKCVPQRITVQGAVVLVELLDGLAFEIPAVLSSSGPTTQFPARAAPDSWLLQQHLPAPQMMWEGGKVVHQQVLEEMSHTCCSKDDQHPLLLMLTAPDGLSMIGVTPRGQVVHTHRKADANYSVRVSTKLNNGCSCDPEKMDTCKKTEGAADCKILPMSTVNLCKCRDDKFNGFNGDEKTSIAVVACVADNGAWAAAWVAGGDLFVYRAKGASFPLPQCTERKFRLVSVRGVGSSTVGPSLEQRAQKDAGEKRRTAMENRATLLQQKLSKLKWDFRKVTLRADEVEGGATLLEEIPLHPSISTTLHKHTTDNMNKVVSASSLELERLEVLLGKLRTLYSWNPLVSVPAVQFSQICQGREVMDGGAAGDMETPQSLVVVKVQSLLADWLKQIRAGRSGDAGSRGGGSSLTSAVSGEGAAGEQGDATYLTPRPAHPLARKAASSEGDTSDEGEEHHSLAALEAQVREVVDRVGSAGHPGGSDHVAEGAIDPGRQLQWRRTALNRLKQHRAGEASRSCQLAAFKKDHAIPQEDNKKEGEEAAEGEKSENEKDAGLEEEVVVPPPSATVEEVETHLWALLGKVEEETQKTREVVKKAALAQEKLLETVNQYQKEWGHSPLTLLHMPHHLHTQVTDDLVNEFYCDLLDLEESGEVGSVEESRRRDTGGRGSSQRASVSPRRQGGSDGGGGRWSPPITAKDKHRRHDGRKEGEGTAAVPPLSLKGSPRQGRIKGRTSKTTTTRAPRTSRVTTTRSRTTSTPSARSPTTKAQRSGRGRRSVRDSTPRPPPAPRPQLTLEQVQQIQRSRTYHLTTLSQVPEPIQQEAQEVEAMLEKCQSEVVEEQGRLAWAVLRVGQLVRAMSIMVKYRNTEKRLRHALRERIKEQQAIKEKVLGLRQRIAEYEDELQCLSGLEEEVDRAFTHLATDNAQFEVQLTRYYESRAAPGMPHHRPQSASSSSSSSNSERGEDEGQGGDGSDSGDSDSGLGTDEARTDGTGGGGGGGGAAGGLRPPGCDPAVFSLVTVLRELRWRISTAAERGRREKAVEERRHAAIMRRLHRAAYASHTALSSLNSLQSEREEQLGAIPCVVWLRQSQTAGDLTHLTRLPVPNTDLDSMMAVKWYGNGSQNSSTGTPAATDDNMLLTKKYLDHLNERVAQAKIAQELAARRHREGRAERRALTQQVEQLKQELANLRHSYQVTKECKLGSGAEVDLLNVENKLDASLDLRWPSKVASQVARHDSTMMHLQTDTASQTRELRALQKEEAALAAHILALRQERDHLHYHLKQTISQKRSVSKSVRGVGKAEEVRQLRATVARQDETIAALRLEINSLRDKTGTVTLPGLPPLPKPSPSPSPPAHSTSSWTEEQQSTKTTDRDSLPQTFRQDEYSGRDSSDGTAPGVAGSSDDNADISSSSDS</sequence>
<comment type="subcellular location">
    <subcellularLocation>
        <location evidence="1">Cytoplasm</location>
        <location evidence="1">Cytoskeleton</location>
        <location evidence="1">Cilium axoneme</location>
    </subcellularLocation>
</comment>
<keyword evidence="6" id="KW-0206">Cytoskeleton</keyword>
<keyword evidence="2" id="KW-0963">Cytoplasm</keyword>